<organism evidence="1 2">
    <name type="scientific">Colletotrichum orchidophilum</name>
    <dbReference type="NCBI Taxonomy" id="1209926"/>
    <lineage>
        <taxon>Eukaryota</taxon>
        <taxon>Fungi</taxon>
        <taxon>Dikarya</taxon>
        <taxon>Ascomycota</taxon>
        <taxon>Pezizomycotina</taxon>
        <taxon>Sordariomycetes</taxon>
        <taxon>Hypocreomycetidae</taxon>
        <taxon>Glomerellales</taxon>
        <taxon>Glomerellaceae</taxon>
        <taxon>Colletotrichum</taxon>
    </lineage>
</organism>
<proteinExistence type="predicted"/>
<dbReference type="AlphaFoldDB" id="A0A1G4BAW7"/>
<keyword evidence="2" id="KW-1185">Reference proteome</keyword>
<gene>
    <name evidence="1" type="ORF">CORC01_06233</name>
</gene>
<dbReference type="RefSeq" id="XP_022475591.1">
    <property type="nucleotide sequence ID" value="XM_022617874.1"/>
</dbReference>
<protein>
    <submittedName>
        <fullName evidence="1">Uncharacterized protein</fullName>
    </submittedName>
</protein>
<comment type="caution">
    <text evidence="1">The sequence shown here is derived from an EMBL/GenBank/DDBJ whole genome shotgun (WGS) entry which is preliminary data.</text>
</comment>
<reference evidence="1 2" key="1">
    <citation type="submission" date="2016-09" db="EMBL/GenBank/DDBJ databases">
        <authorList>
            <person name="Capua I."/>
            <person name="De Benedictis P."/>
            <person name="Joannis T."/>
            <person name="Lombin L.H."/>
            <person name="Cattoli G."/>
        </authorList>
    </citation>
    <scope>NUCLEOTIDE SEQUENCE [LARGE SCALE GENOMIC DNA]</scope>
    <source>
        <strain evidence="1 2">IMI 309357</strain>
    </source>
</reference>
<evidence type="ECO:0000313" key="2">
    <source>
        <dbReference type="Proteomes" id="UP000176998"/>
    </source>
</evidence>
<sequence>MKAGATERVRLAAVADGGGAGNFATFFGAFLPLPRGDWSRFAFLPVKGRPSATSDGDQLRTNSMYLVAASALSVTSSDPFSAFGQEASSVPHVQRWSSGVVRVLNRTTEIPVAEIHYC</sequence>
<accession>A0A1G4BAW7</accession>
<dbReference type="GeneID" id="34559384"/>
<dbReference type="Proteomes" id="UP000176998">
    <property type="component" value="Unassembled WGS sequence"/>
</dbReference>
<name>A0A1G4BAW7_9PEZI</name>
<dbReference type="EMBL" id="MJBS01000046">
    <property type="protein sequence ID" value="OHE98442.1"/>
    <property type="molecule type" value="Genomic_DNA"/>
</dbReference>
<evidence type="ECO:0000313" key="1">
    <source>
        <dbReference type="EMBL" id="OHE98442.1"/>
    </source>
</evidence>